<protein>
    <submittedName>
        <fullName evidence="2">Uncharacterized protein</fullName>
    </submittedName>
</protein>
<name>A0A0D0E260_9AGAM</name>
<reference evidence="2 3" key="1">
    <citation type="submission" date="2014-04" db="EMBL/GenBank/DDBJ databases">
        <authorList>
            <consortium name="DOE Joint Genome Institute"/>
            <person name="Kuo A."/>
            <person name="Kohler A."/>
            <person name="Jargeat P."/>
            <person name="Nagy L.G."/>
            <person name="Floudas D."/>
            <person name="Copeland A."/>
            <person name="Barry K.W."/>
            <person name="Cichocki N."/>
            <person name="Veneault-Fourrey C."/>
            <person name="LaButti K."/>
            <person name="Lindquist E.A."/>
            <person name="Lipzen A."/>
            <person name="Lundell T."/>
            <person name="Morin E."/>
            <person name="Murat C."/>
            <person name="Sun H."/>
            <person name="Tunlid A."/>
            <person name="Henrissat B."/>
            <person name="Grigoriev I.V."/>
            <person name="Hibbett D.S."/>
            <person name="Martin F."/>
            <person name="Nordberg H.P."/>
            <person name="Cantor M.N."/>
            <person name="Hua S.X."/>
        </authorList>
    </citation>
    <scope>NUCLEOTIDE SEQUENCE [LARGE SCALE GENOMIC DNA]</scope>
    <source>
        <strain evidence="2 3">Ve08.2h10</strain>
    </source>
</reference>
<evidence type="ECO:0000313" key="2">
    <source>
        <dbReference type="EMBL" id="KIK90845.1"/>
    </source>
</evidence>
<dbReference type="HOGENOM" id="CLU_1065974_0_0_1"/>
<dbReference type="Proteomes" id="UP000054538">
    <property type="component" value="Unassembled WGS sequence"/>
</dbReference>
<organism evidence="2 3">
    <name type="scientific">Paxillus rubicundulus Ve08.2h10</name>
    <dbReference type="NCBI Taxonomy" id="930991"/>
    <lineage>
        <taxon>Eukaryota</taxon>
        <taxon>Fungi</taxon>
        <taxon>Dikarya</taxon>
        <taxon>Basidiomycota</taxon>
        <taxon>Agaricomycotina</taxon>
        <taxon>Agaricomycetes</taxon>
        <taxon>Agaricomycetidae</taxon>
        <taxon>Boletales</taxon>
        <taxon>Paxilineae</taxon>
        <taxon>Paxillaceae</taxon>
        <taxon>Paxillus</taxon>
    </lineage>
</organism>
<dbReference type="InParanoid" id="A0A0D0E260"/>
<dbReference type="AlphaFoldDB" id="A0A0D0E260"/>
<proteinExistence type="predicted"/>
<evidence type="ECO:0000256" key="1">
    <source>
        <dbReference type="SAM" id="MobiDB-lite"/>
    </source>
</evidence>
<feature type="compositionally biased region" description="Low complexity" evidence="1">
    <location>
        <begin position="146"/>
        <end position="155"/>
    </location>
</feature>
<dbReference type="OrthoDB" id="447251at2759"/>
<dbReference type="EMBL" id="KN825463">
    <property type="protein sequence ID" value="KIK90845.1"/>
    <property type="molecule type" value="Genomic_DNA"/>
</dbReference>
<feature type="compositionally biased region" description="Low complexity" evidence="1">
    <location>
        <begin position="214"/>
        <end position="228"/>
    </location>
</feature>
<accession>A0A0D0E260</accession>
<dbReference type="STRING" id="930991.A0A0D0E260"/>
<sequence>MVVTTSLVHKDAHFVPVRLTLYRTPSSHTHSRMQTSTCASPYVPISTPLIHPLNNPLCPLVCQITVLPNADHQRGLHTGSCGPPPVPVRMDAEGSSTPLHPLNVSLFEELETGRGSSWQYELQQLKFANQRLHEELYALEGGSATAGAGAATSTTDVNGGSGLGSTSLGLPQSASSSSPLPLPPSSSALAPIPVSYPRTQLQCTSLMHSARPISHSSSSQTQSSLHSQHPPPSDWSSLTGANGHAPNPLKRTWQSDDGPTT</sequence>
<reference evidence="3" key="2">
    <citation type="submission" date="2015-01" db="EMBL/GenBank/DDBJ databases">
        <title>Evolutionary Origins and Diversification of the Mycorrhizal Mutualists.</title>
        <authorList>
            <consortium name="DOE Joint Genome Institute"/>
            <consortium name="Mycorrhizal Genomics Consortium"/>
            <person name="Kohler A."/>
            <person name="Kuo A."/>
            <person name="Nagy L.G."/>
            <person name="Floudas D."/>
            <person name="Copeland A."/>
            <person name="Barry K.W."/>
            <person name="Cichocki N."/>
            <person name="Veneault-Fourrey C."/>
            <person name="LaButti K."/>
            <person name="Lindquist E.A."/>
            <person name="Lipzen A."/>
            <person name="Lundell T."/>
            <person name="Morin E."/>
            <person name="Murat C."/>
            <person name="Riley R."/>
            <person name="Ohm R."/>
            <person name="Sun H."/>
            <person name="Tunlid A."/>
            <person name="Henrissat B."/>
            <person name="Grigoriev I.V."/>
            <person name="Hibbett D.S."/>
            <person name="Martin F."/>
        </authorList>
    </citation>
    <scope>NUCLEOTIDE SEQUENCE [LARGE SCALE GENOMIC DNA]</scope>
    <source>
        <strain evidence="3">Ve08.2h10</strain>
    </source>
</reference>
<gene>
    <name evidence="2" type="ORF">PAXRUDRAFT_661950</name>
</gene>
<feature type="compositionally biased region" description="Low complexity" evidence="1">
    <location>
        <begin position="164"/>
        <end position="184"/>
    </location>
</feature>
<feature type="region of interest" description="Disordered" evidence="1">
    <location>
        <begin position="207"/>
        <end position="261"/>
    </location>
</feature>
<feature type="region of interest" description="Disordered" evidence="1">
    <location>
        <begin position="146"/>
        <end position="184"/>
    </location>
</feature>
<keyword evidence="3" id="KW-1185">Reference proteome</keyword>
<evidence type="ECO:0000313" key="3">
    <source>
        <dbReference type="Proteomes" id="UP000054538"/>
    </source>
</evidence>